<dbReference type="Gene3D" id="3.60.15.10">
    <property type="entry name" value="Ribonuclease Z/Hydroxyacylglutathione hydrolase-like"/>
    <property type="match status" value="1"/>
</dbReference>
<dbReference type="InterPro" id="IPR035681">
    <property type="entry name" value="ComA-like_MBL"/>
</dbReference>
<keyword evidence="5 7" id="KW-0472">Membrane</keyword>
<dbReference type="Pfam" id="PF00753">
    <property type="entry name" value="Lactamase_B"/>
    <property type="match status" value="1"/>
</dbReference>
<feature type="domain" description="Metallo-beta-lactamase" evidence="8">
    <location>
        <begin position="534"/>
        <end position="617"/>
    </location>
</feature>
<proteinExistence type="predicted"/>
<feature type="transmembrane region" description="Helical" evidence="7">
    <location>
        <begin position="370"/>
        <end position="392"/>
    </location>
</feature>
<comment type="caution">
    <text evidence="10">The sequence shown here is derived from an EMBL/GenBank/DDBJ whole genome shotgun (WGS) entry which is preliminary data.</text>
</comment>
<reference evidence="10" key="2">
    <citation type="submission" date="2023-01" db="EMBL/GenBank/DDBJ databases">
        <authorList>
            <person name="Sun Q."/>
            <person name="Evtushenko L."/>
        </authorList>
    </citation>
    <scope>NUCLEOTIDE SEQUENCE</scope>
    <source>
        <strain evidence="10">VKM Ac-1020</strain>
    </source>
</reference>
<dbReference type="InterPro" id="IPR001279">
    <property type="entry name" value="Metallo-B-lactamas"/>
</dbReference>
<feature type="transmembrane region" description="Helical" evidence="7">
    <location>
        <begin position="302"/>
        <end position="331"/>
    </location>
</feature>
<feature type="transmembrane region" description="Helical" evidence="7">
    <location>
        <begin position="32"/>
        <end position="50"/>
    </location>
</feature>
<dbReference type="InterPro" id="IPR052159">
    <property type="entry name" value="Competence_DNA_uptake"/>
</dbReference>
<evidence type="ECO:0000259" key="9">
    <source>
        <dbReference type="Pfam" id="PF03772"/>
    </source>
</evidence>
<feature type="transmembrane region" description="Helical" evidence="7">
    <location>
        <begin position="435"/>
        <end position="455"/>
    </location>
</feature>
<dbReference type="PANTHER" id="PTHR30619:SF1">
    <property type="entry name" value="RECOMBINATION PROTEIN 2"/>
    <property type="match status" value="1"/>
</dbReference>
<keyword evidence="4 7" id="KW-1133">Transmembrane helix</keyword>
<dbReference type="PANTHER" id="PTHR30619">
    <property type="entry name" value="DNA INTERNALIZATION/COMPETENCE PROTEIN COMEC/REC2"/>
    <property type="match status" value="1"/>
</dbReference>
<feature type="transmembrane region" description="Helical" evidence="7">
    <location>
        <begin position="245"/>
        <end position="266"/>
    </location>
</feature>
<dbReference type="RefSeq" id="WP_271171922.1">
    <property type="nucleotide sequence ID" value="NZ_BSEJ01000001.1"/>
</dbReference>
<protein>
    <submittedName>
        <fullName evidence="10">Membrane protein</fullName>
    </submittedName>
</protein>
<accession>A0A9W6H0U6</accession>
<evidence type="ECO:0000256" key="5">
    <source>
        <dbReference type="ARBA" id="ARBA00023136"/>
    </source>
</evidence>
<gene>
    <name evidence="10" type="ORF">GCM10017576_03270</name>
</gene>
<evidence type="ECO:0000313" key="10">
    <source>
        <dbReference type="EMBL" id="GLJ60198.1"/>
    </source>
</evidence>
<feature type="transmembrane region" description="Helical" evidence="7">
    <location>
        <begin position="495"/>
        <end position="517"/>
    </location>
</feature>
<keyword evidence="2" id="KW-1003">Cell membrane</keyword>
<feature type="transmembrane region" description="Helical" evidence="7">
    <location>
        <begin position="337"/>
        <end position="358"/>
    </location>
</feature>
<dbReference type="SUPFAM" id="SSF56281">
    <property type="entry name" value="Metallo-hydrolase/oxidoreductase"/>
    <property type="match status" value="1"/>
</dbReference>
<organism evidence="10 11">
    <name type="scientific">Microbacterium barkeri</name>
    <dbReference type="NCBI Taxonomy" id="33917"/>
    <lineage>
        <taxon>Bacteria</taxon>
        <taxon>Bacillati</taxon>
        <taxon>Actinomycetota</taxon>
        <taxon>Actinomycetes</taxon>
        <taxon>Micrococcales</taxon>
        <taxon>Microbacteriaceae</taxon>
        <taxon>Microbacterium</taxon>
    </lineage>
</organism>
<feature type="transmembrane region" description="Helical" evidence="7">
    <location>
        <begin position="461"/>
        <end position="483"/>
    </location>
</feature>
<evidence type="ECO:0000256" key="2">
    <source>
        <dbReference type="ARBA" id="ARBA00022475"/>
    </source>
</evidence>
<dbReference type="Pfam" id="PF03772">
    <property type="entry name" value="Competence"/>
    <property type="match status" value="1"/>
</dbReference>
<name>A0A9W6H0U6_9MICO</name>
<evidence type="ECO:0000256" key="6">
    <source>
        <dbReference type="SAM" id="MobiDB-lite"/>
    </source>
</evidence>
<feature type="transmembrane region" description="Helical" evidence="7">
    <location>
        <begin position="398"/>
        <end position="423"/>
    </location>
</feature>
<dbReference type="InterPro" id="IPR004477">
    <property type="entry name" value="ComEC_N"/>
</dbReference>
<sequence length="791" mass="80021">MTGVRDVRLLVIAGAVWGAAFASVLWPDAATAIAVALWCVSATACGWLCAARGRRARRAAVPLLAIALGLGAAVSTHVGLAAPARGELTALVARAGRVVEIDGVVSSKVRPLRDALWFEVEITALRVGREQRAAAATVTVSVERDALAGAALDLGSTVALRGGARAADPGDRAVLVLFADRGSVVRGPPHVLGVMSDLRDGFVHDVAAGLPEPGAGLLPGLAVGDTRAVSADLDAAMKASSLTHLTAVSGANCAIVTGLAFALAALIRLPRWARVGAALAALGGFVLLVTPEPSVVRAATMAVIAMLGLLLGRAGAGAAALGGAAIVLLLLDPWLATSFGFVLSALATGALLLLAGPLARGLERWLPRALALGIAVPLAAQIACAPVIVLLAPAVPVYGVVANMIAAPAAPLATVVGMLACVLQGVPVVADGLAAIAWVPSAWIAQTAVLFSGLPTASVPWWGGAAGFASLALVGVWVVIVLVRPETVPARLRRAAGASLAVVVGVVSGSTALTGVAGPLTAPTSWSVALCDIGQGDAVLLRSEGAIALVDTGPEPERLASCLNRLGVGRIDLLVVTHFDLDHVGGIAAVSGRVDTALHGPLGADGAQWLAHVDEARLVDASNGMSGVLGGAAWRVLWPRPESRAFPEGNDASVVLEIAGGGIPRSLLLGDLGASSQSALRATGGVSGRYDVVKVAHHGSADQDAELYRIARPALALIGVGADNDYGHPAESILAELRAIGATVARTDEDGLVLVGQGEDGVPWVWRERPRESEPAEALDDDASARSRERR</sequence>
<feature type="transmembrane region" description="Helical" evidence="7">
    <location>
        <begin position="272"/>
        <end position="290"/>
    </location>
</feature>
<feature type="domain" description="ComEC/Rec2-related protein" evidence="9">
    <location>
        <begin position="221"/>
        <end position="482"/>
    </location>
</feature>
<reference evidence="10" key="1">
    <citation type="journal article" date="2014" name="Int. J. Syst. Evol. Microbiol.">
        <title>Complete genome sequence of Corynebacterium casei LMG S-19264T (=DSM 44701T), isolated from a smear-ripened cheese.</title>
        <authorList>
            <consortium name="US DOE Joint Genome Institute (JGI-PGF)"/>
            <person name="Walter F."/>
            <person name="Albersmeier A."/>
            <person name="Kalinowski J."/>
            <person name="Ruckert C."/>
        </authorList>
    </citation>
    <scope>NUCLEOTIDE SEQUENCE</scope>
    <source>
        <strain evidence="10">VKM Ac-1020</strain>
    </source>
</reference>
<evidence type="ECO:0000256" key="4">
    <source>
        <dbReference type="ARBA" id="ARBA00022989"/>
    </source>
</evidence>
<keyword evidence="11" id="KW-1185">Reference proteome</keyword>
<dbReference type="EMBL" id="BSEJ01000001">
    <property type="protein sequence ID" value="GLJ60198.1"/>
    <property type="molecule type" value="Genomic_DNA"/>
</dbReference>
<dbReference type="NCBIfam" id="TIGR00360">
    <property type="entry name" value="ComEC_N-term"/>
    <property type="match status" value="1"/>
</dbReference>
<feature type="transmembrane region" description="Helical" evidence="7">
    <location>
        <begin position="7"/>
        <end position="26"/>
    </location>
</feature>
<evidence type="ECO:0000256" key="1">
    <source>
        <dbReference type="ARBA" id="ARBA00004651"/>
    </source>
</evidence>
<evidence type="ECO:0000256" key="7">
    <source>
        <dbReference type="SAM" id="Phobius"/>
    </source>
</evidence>
<dbReference type="GO" id="GO:0005886">
    <property type="term" value="C:plasma membrane"/>
    <property type="evidence" value="ECO:0007669"/>
    <property type="project" value="UniProtKB-SubCell"/>
</dbReference>
<dbReference type="CDD" id="cd07731">
    <property type="entry name" value="ComA-like_MBL-fold"/>
    <property type="match status" value="1"/>
</dbReference>
<evidence type="ECO:0000256" key="3">
    <source>
        <dbReference type="ARBA" id="ARBA00022692"/>
    </source>
</evidence>
<evidence type="ECO:0000313" key="11">
    <source>
        <dbReference type="Proteomes" id="UP001142462"/>
    </source>
</evidence>
<dbReference type="AlphaFoldDB" id="A0A9W6H0U6"/>
<dbReference type="InterPro" id="IPR036866">
    <property type="entry name" value="RibonucZ/Hydroxyglut_hydro"/>
</dbReference>
<feature type="region of interest" description="Disordered" evidence="6">
    <location>
        <begin position="766"/>
        <end position="791"/>
    </location>
</feature>
<keyword evidence="3 7" id="KW-0812">Transmembrane</keyword>
<evidence type="ECO:0000259" key="8">
    <source>
        <dbReference type="Pfam" id="PF00753"/>
    </source>
</evidence>
<dbReference type="Proteomes" id="UP001142462">
    <property type="component" value="Unassembled WGS sequence"/>
</dbReference>
<comment type="subcellular location">
    <subcellularLocation>
        <location evidence="1">Cell membrane</location>
        <topology evidence="1">Multi-pass membrane protein</topology>
    </subcellularLocation>
</comment>